<dbReference type="EMBL" id="CP061724">
    <property type="protein sequence ID" value="QOD01426.1"/>
    <property type="molecule type" value="Genomic_DNA"/>
</dbReference>
<proteinExistence type="predicted"/>
<dbReference type="InterPro" id="IPR025202">
    <property type="entry name" value="PLD-like_dom"/>
</dbReference>
<evidence type="ECO:0000313" key="3">
    <source>
        <dbReference type="EMBL" id="QOD01426.1"/>
    </source>
</evidence>
<dbReference type="RefSeq" id="WP_084851784.1">
    <property type="nucleotide sequence ID" value="NZ_CP061724.1"/>
</dbReference>
<reference evidence="2 4" key="1">
    <citation type="submission" date="2017-04" db="EMBL/GenBank/DDBJ databases">
        <title>Presence of VIM-2 positive Pseudomonas species in chickens and their surrounding environment.</title>
        <authorList>
            <person name="Zhang R."/>
        </authorList>
    </citation>
    <scope>NUCLEOTIDE SEQUENCE [LARGE SCALE GENOMIC DNA]</scope>
    <source>
        <strain evidence="2 4">DZ-C18</strain>
    </source>
</reference>
<dbReference type="Proteomes" id="UP000193675">
    <property type="component" value="Unassembled WGS sequence"/>
</dbReference>
<accession>A0A1X0Z713</accession>
<name>A0A1X0Z713_PSEPU</name>
<gene>
    <name evidence="2" type="ORF">B7H17_24725</name>
    <name evidence="3" type="ORF">ID616_29790</name>
</gene>
<dbReference type="OrthoDB" id="6813804at2"/>
<dbReference type="Proteomes" id="UP000516786">
    <property type="component" value="Plasmid pZXPA-20-602k"/>
</dbReference>
<organism evidence="2 4">
    <name type="scientific">Pseudomonas putida</name>
    <name type="common">Arthrobacter siderocapsulatus</name>
    <dbReference type="NCBI Taxonomy" id="303"/>
    <lineage>
        <taxon>Bacteria</taxon>
        <taxon>Pseudomonadati</taxon>
        <taxon>Pseudomonadota</taxon>
        <taxon>Gammaproteobacteria</taxon>
        <taxon>Pseudomonadales</taxon>
        <taxon>Pseudomonadaceae</taxon>
        <taxon>Pseudomonas</taxon>
    </lineage>
</organism>
<evidence type="ECO:0000259" key="1">
    <source>
        <dbReference type="PROSITE" id="PS50035"/>
    </source>
</evidence>
<evidence type="ECO:0000313" key="4">
    <source>
        <dbReference type="Proteomes" id="UP000193675"/>
    </source>
</evidence>
<dbReference type="Pfam" id="PF13091">
    <property type="entry name" value="PLDc_2"/>
    <property type="match status" value="1"/>
</dbReference>
<dbReference type="GO" id="GO:0003824">
    <property type="term" value="F:catalytic activity"/>
    <property type="evidence" value="ECO:0007669"/>
    <property type="project" value="InterPro"/>
</dbReference>
<sequence>MIRIRTKMAPRWKMQIQEATTPLTVLSPYITKNSTLTMLAEKQATFYTRFEVRDFVCRASTLAAFKHLLAKNCKIYEIKDLHAKVIMDDENFVTLGSQNLTYRGSTENKELSACFDDGHPKSCERVRSVVKDWTADPGVQPIDLARVIRMGRDVRAAKKAYEEFNKVISNIQDDADLYQAGRIQAAKDRQERVRAARKAQNLAALRNAVQTATPSGVTHTGVVRPSRKSPCLKFNQTTNLLEWTRKNGSPLPPMEMSSRCLCVLDQQKVGWARLASQQITKFAQSMTIGGILPKPFDQVRVTLSATLKDLKRASSDATMVAILKNDQGAELCSVSILYSIDNTSVLGVGGPKAKRTGRKPKAIDHLRSELKAWIESNTPELESRLSKNITSTTPLPRKLEGLNADAFLGGIGSTIEVTMVFKGRNGTKPILVAKTIS</sequence>
<protein>
    <submittedName>
        <fullName evidence="3">Phospholipase D family protein</fullName>
    </submittedName>
</protein>
<dbReference type="AlphaFoldDB" id="A0A1X0Z713"/>
<evidence type="ECO:0000313" key="2">
    <source>
        <dbReference type="EMBL" id="ORL58739.1"/>
    </source>
</evidence>
<dbReference type="SUPFAM" id="SSF56024">
    <property type="entry name" value="Phospholipase D/nuclease"/>
    <property type="match status" value="1"/>
</dbReference>
<evidence type="ECO:0000313" key="5">
    <source>
        <dbReference type="Proteomes" id="UP000516786"/>
    </source>
</evidence>
<dbReference type="PROSITE" id="PS50035">
    <property type="entry name" value="PLD"/>
    <property type="match status" value="1"/>
</dbReference>
<dbReference type="GO" id="GO:0006793">
    <property type="term" value="P:phosphorus metabolic process"/>
    <property type="evidence" value="ECO:0007669"/>
    <property type="project" value="UniProtKB-ARBA"/>
</dbReference>
<dbReference type="EMBL" id="NBWC01000049">
    <property type="protein sequence ID" value="ORL58739.1"/>
    <property type="molecule type" value="Genomic_DNA"/>
</dbReference>
<feature type="domain" description="PLD phosphodiesterase" evidence="1">
    <location>
        <begin position="77"/>
        <end position="104"/>
    </location>
</feature>
<geneLocation type="plasmid" evidence="3 5">
    <name>pZXPA-20-602k</name>
</geneLocation>
<dbReference type="InterPro" id="IPR059166">
    <property type="entry name" value="PLD-like_cat"/>
</dbReference>
<dbReference type="Gene3D" id="3.30.870.10">
    <property type="entry name" value="Endonuclease Chain A"/>
    <property type="match status" value="1"/>
</dbReference>
<keyword evidence="3" id="KW-0614">Plasmid</keyword>
<reference evidence="3 5" key="2">
    <citation type="submission" date="2020-09" db="EMBL/GenBank/DDBJ databases">
        <title>Co-existence of a novel multidrug-resistance efflux pump with carbapenem resistance gene blaVIM-2 in one megaplasmid in Pseudomonas putida.</title>
        <authorList>
            <person name="Peng K."/>
            <person name="Li R."/>
        </authorList>
    </citation>
    <scope>NUCLEOTIDE SEQUENCE [LARGE SCALE GENOMIC DNA]</scope>
    <source>
        <strain evidence="3 5">ZXPA-20</strain>
        <plasmid evidence="3 5">pZXPA-20-602k</plasmid>
    </source>
</reference>
<dbReference type="InterPro" id="IPR001736">
    <property type="entry name" value="PLipase_D/transphosphatidylase"/>
</dbReference>
<dbReference type="CDD" id="cd09176">
    <property type="entry name" value="PLDc_unchar6"/>
    <property type="match status" value="1"/>
</dbReference>